<protein>
    <submittedName>
        <fullName evidence="3">Uncharacterized protein</fullName>
    </submittedName>
</protein>
<keyword evidence="2" id="KW-1133">Transmembrane helix</keyword>
<evidence type="ECO:0000313" key="4">
    <source>
        <dbReference type="Proteomes" id="UP001175211"/>
    </source>
</evidence>
<keyword evidence="2" id="KW-0472">Membrane</keyword>
<feature type="compositionally biased region" description="Polar residues" evidence="1">
    <location>
        <begin position="160"/>
        <end position="171"/>
    </location>
</feature>
<feature type="region of interest" description="Disordered" evidence="1">
    <location>
        <begin position="110"/>
        <end position="137"/>
    </location>
</feature>
<feature type="region of interest" description="Disordered" evidence="1">
    <location>
        <begin position="153"/>
        <end position="177"/>
    </location>
</feature>
<evidence type="ECO:0000256" key="2">
    <source>
        <dbReference type="SAM" id="Phobius"/>
    </source>
</evidence>
<dbReference type="EMBL" id="JAUEPS010000034">
    <property type="protein sequence ID" value="KAK0451221.1"/>
    <property type="molecule type" value="Genomic_DNA"/>
</dbReference>
<accession>A0AA39JYD8</accession>
<dbReference type="AlphaFoldDB" id="A0AA39JYD8"/>
<dbReference type="Proteomes" id="UP001175211">
    <property type="component" value="Unassembled WGS sequence"/>
</dbReference>
<sequence length="177" mass="19060">MMIVIRQTTSGPTSTAAAEATNGASLGIGPSNGAAKSTLEWLFVALVCLLTLSIIIRRMMQLRARHIPMSHFFRSHRPVSPARGYPVSSPPRYTLPRLSDIPVAYHPPTRMRAAGPVPEGQSDKDALPAYDKAGSPPKYVEAESTFIPRVDSERAPPVVINTQPTIGSETLTADARS</sequence>
<evidence type="ECO:0000256" key="1">
    <source>
        <dbReference type="SAM" id="MobiDB-lite"/>
    </source>
</evidence>
<proteinExistence type="predicted"/>
<organism evidence="3 4">
    <name type="scientific">Armillaria tabescens</name>
    <name type="common">Ringless honey mushroom</name>
    <name type="synonym">Agaricus tabescens</name>
    <dbReference type="NCBI Taxonomy" id="1929756"/>
    <lineage>
        <taxon>Eukaryota</taxon>
        <taxon>Fungi</taxon>
        <taxon>Dikarya</taxon>
        <taxon>Basidiomycota</taxon>
        <taxon>Agaricomycotina</taxon>
        <taxon>Agaricomycetes</taxon>
        <taxon>Agaricomycetidae</taxon>
        <taxon>Agaricales</taxon>
        <taxon>Marasmiineae</taxon>
        <taxon>Physalacriaceae</taxon>
        <taxon>Desarmillaria</taxon>
    </lineage>
</organism>
<comment type="caution">
    <text evidence="3">The sequence shown here is derived from an EMBL/GenBank/DDBJ whole genome shotgun (WGS) entry which is preliminary data.</text>
</comment>
<dbReference type="RefSeq" id="XP_060327558.1">
    <property type="nucleotide sequence ID" value="XM_060477887.1"/>
</dbReference>
<gene>
    <name evidence="3" type="ORF">EV420DRAFT_1646296</name>
</gene>
<reference evidence="3" key="1">
    <citation type="submission" date="2023-06" db="EMBL/GenBank/DDBJ databases">
        <authorList>
            <consortium name="Lawrence Berkeley National Laboratory"/>
            <person name="Ahrendt S."/>
            <person name="Sahu N."/>
            <person name="Indic B."/>
            <person name="Wong-Bajracharya J."/>
            <person name="Merenyi Z."/>
            <person name="Ke H.-M."/>
            <person name="Monk M."/>
            <person name="Kocsube S."/>
            <person name="Drula E."/>
            <person name="Lipzen A."/>
            <person name="Balint B."/>
            <person name="Henrissat B."/>
            <person name="Andreopoulos B."/>
            <person name="Martin F.M."/>
            <person name="Harder C.B."/>
            <person name="Rigling D."/>
            <person name="Ford K.L."/>
            <person name="Foster G.D."/>
            <person name="Pangilinan J."/>
            <person name="Papanicolaou A."/>
            <person name="Barry K."/>
            <person name="LaButti K."/>
            <person name="Viragh M."/>
            <person name="Koriabine M."/>
            <person name="Yan M."/>
            <person name="Riley R."/>
            <person name="Champramary S."/>
            <person name="Plett K.L."/>
            <person name="Tsai I.J."/>
            <person name="Slot J."/>
            <person name="Sipos G."/>
            <person name="Plett J."/>
            <person name="Nagy L.G."/>
            <person name="Grigoriev I.V."/>
        </authorList>
    </citation>
    <scope>NUCLEOTIDE SEQUENCE</scope>
    <source>
        <strain evidence="3">CCBAS 213</strain>
    </source>
</reference>
<keyword evidence="4" id="KW-1185">Reference proteome</keyword>
<name>A0AA39JYD8_ARMTA</name>
<feature type="transmembrane region" description="Helical" evidence="2">
    <location>
        <begin position="41"/>
        <end position="60"/>
    </location>
</feature>
<keyword evidence="2" id="KW-0812">Transmembrane</keyword>
<evidence type="ECO:0000313" key="3">
    <source>
        <dbReference type="EMBL" id="KAK0451221.1"/>
    </source>
</evidence>
<dbReference type="GeneID" id="85361435"/>